<dbReference type="GO" id="GO:0045893">
    <property type="term" value="P:positive regulation of DNA-templated transcription"/>
    <property type="evidence" value="ECO:0007669"/>
    <property type="project" value="UniProtKB-ARBA"/>
</dbReference>
<dbReference type="InterPro" id="IPR036236">
    <property type="entry name" value="Znf_C2H2_sf"/>
</dbReference>
<evidence type="ECO:0000256" key="3">
    <source>
        <dbReference type="ARBA" id="ARBA00022737"/>
    </source>
</evidence>
<evidence type="ECO:0000256" key="7">
    <source>
        <dbReference type="ARBA" id="ARBA00023242"/>
    </source>
</evidence>
<dbReference type="GO" id="GO:0005694">
    <property type="term" value="C:chromosome"/>
    <property type="evidence" value="ECO:0007669"/>
    <property type="project" value="UniProtKB-ARBA"/>
</dbReference>
<reference evidence="11 12" key="1">
    <citation type="submission" date="2024-01" db="EMBL/GenBank/DDBJ databases">
        <title>The genome of the rayed Mediterranean limpet Patella caerulea (Linnaeus, 1758).</title>
        <authorList>
            <person name="Anh-Thu Weber A."/>
            <person name="Halstead-Nussloch G."/>
        </authorList>
    </citation>
    <scope>NUCLEOTIDE SEQUENCE [LARGE SCALE GENOMIC DNA]</scope>
    <source>
        <strain evidence="11">AATW-2023a</strain>
        <tissue evidence="11">Whole specimen</tissue>
    </source>
</reference>
<protein>
    <recommendedName>
        <fullName evidence="10">C2H2-type domain-containing protein</fullName>
    </recommendedName>
</protein>
<dbReference type="GO" id="GO:0005634">
    <property type="term" value="C:nucleus"/>
    <property type="evidence" value="ECO:0007669"/>
    <property type="project" value="UniProtKB-SubCell"/>
</dbReference>
<evidence type="ECO:0000259" key="10">
    <source>
        <dbReference type="PROSITE" id="PS50157"/>
    </source>
</evidence>
<feature type="compositionally biased region" description="Acidic residues" evidence="9">
    <location>
        <begin position="295"/>
        <end position="315"/>
    </location>
</feature>
<feature type="domain" description="C2H2-type" evidence="10">
    <location>
        <begin position="233"/>
        <end position="260"/>
    </location>
</feature>
<keyword evidence="2" id="KW-0479">Metal-binding</keyword>
<dbReference type="PANTHER" id="PTHR24404">
    <property type="entry name" value="ZINC FINGER PROTEIN"/>
    <property type="match status" value="1"/>
</dbReference>
<keyword evidence="7" id="KW-0539">Nucleus</keyword>
<dbReference type="PROSITE" id="PS50157">
    <property type="entry name" value="ZINC_FINGER_C2H2_2"/>
    <property type="match status" value="2"/>
</dbReference>
<dbReference type="InterPro" id="IPR050589">
    <property type="entry name" value="Ikaros_C2H2-ZF"/>
</dbReference>
<organism evidence="11 12">
    <name type="scientific">Patella caerulea</name>
    <name type="common">Rayed Mediterranean limpet</name>
    <dbReference type="NCBI Taxonomy" id="87958"/>
    <lineage>
        <taxon>Eukaryota</taxon>
        <taxon>Metazoa</taxon>
        <taxon>Spiralia</taxon>
        <taxon>Lophotrochozoa</taxon>
        <taxon>Mollusca</taxon>
        <taxon>Gastropoda</taxon>
        <taxon>Patellogastropoda</taxon>
        <taxon>Patelloidea</taxon>
        <taxon>Patellidae</taxon>
        <taxon>Patella</taxon>
    </lineage>
</organism>
<dbReference type="Pfam" id="PF13909">
    <property type="entry name" value="zf-H2C2_5"/>
    <property type="match status" value="1"/>
</dbReference>
<feature type="region of interest" description="Disordered" evidence="9">
    <location>
        <begin position="269"/>
        <end position="360"/>
    </location>
</feature>
<evidence type="ECO:0000256" key="4">
    <source>
        <dbReference type="ARBA" id="ARBA00022771"/>
    </source>
</evidence>
<dbReference type="GO" id="GO:0000978">
    <property type="term" value="F:RNA polymerase II cis-regulatory region sequence-specific DNA binding"/>
    <property type="evidence" value="ECO:0007669"/>
    <property type="project" value="TreeGrafter"/>
</dbReference>
<dbReference type="SUPFAM" id="SSF57667">
    <property type="entry name" value="beta-beta-alpha zinc fingers"/>
    <property type="match status" value="2"/>
</dbReference>
<name>A0AAN8QB31_PATCE</name>
<keyword evidence="12" id="KW-1185">Reference proteome</keyword>
<evidence type="ECO:0000256" key="5">
    <source>
        <dbReference type="ARBA" id="ARBA00022833"/>
    </source>
</evidence>
<keyword evidence="5" id="KW-0862">Zinc</keyword>
<proteinExistence type="predicted"/>
<dbReference type="AlphaFoldDB" id="A0AAN8QB31"/>
<gene>
    <name evidence="11" type="ORF">SNE40_001370</name>
</gene>
<evidence type="ECO:0000256" key="9">
    <source>
        <dbReference type="SAM" id="MobiDB-lite"/>
    </source>
</evidence>
<dbReference type="FunFam" id="3.30.160.60:FF:001732">
    <property type="entry name" value="Zgc:162936"/>
    <property type="match status" value="1"/>
</dbReference>
<comment type="caution">
    <text evidence="11">The sequence shown here is derived from an EMBL/GenBank/DDBJ whole genome shotgun (WGS) entry which is preliminary data.</text>
</comment>
<dbReference type="GO" id="GO:0008270">
    <property type="term" value="F:zinc ion binding"/>
    <property type="evidence" value="ECO:0007669"/>
    <property type="project" value="UniProtKB-KW"/>
</dbReference>
<comment type="subcellular location">
    <subcellularLocation>
        <location evidence="1">Nucleus</location>
    </subcellularLocation>
</comment>
<dbReference type="Proteomes" id="UP001347796">
    <property type="component" value="Unassembled WGS sequence"/>
</dbReference>
<dbReference type="PROSITE" id="PS00028">
    <property type="entry name" value="ZINC_FINGER_C2H2_1"/>
    <property type="match status" value="1"/>
</dbReference>
<keyword evidence="3" id="KW-0677">Repeat</keyword>
<dbReference type="Pfam" id="PF00096">
    <property type="entry name" value="zf-C2H2"/>
    <property type="match status" value="2"/>
</dbReference>
<evidence type="ECO:0000313" key="11">
    <source>
        <dbReference type="EMBL" id="KAK6196075.1"/>
    </source>
</evidence>
<dbReference type="PANTHER" id="PTHR24404:SF114">
    <property type="entry name" value="KLUMPFUSS, ISOFORM B-RELATED"/>
    <property type="match status" value="1"/>
</dbReference>
<evidence type="ECO:0000256" key="6">
    <source>
        <dbReference type="ARBA" id="ARBA00023125"/>
    </source>
</evidence>
<keyword evidence="4 8" id="KW-0863">Zinc-finger</keyword>
<evidence type="ECO:0000256" key="1">
    <source>
        <dbReference type="ARBA" id="ARBA00004123"/>
    </source>
</evidence>
<evidence type="ECO:0000256" key="8">
    <source>
        <dbReference type="PROSITE-ProRule" id="PRU00042"/>
    </source>
</evidence>
<dbReference type="GO" id="GO:0006357">
    <property type="term" value="P:regulation of transcription by RNA polymerase II"/>
    <property type="evidence" value="ECO:0007669"/>
    <property type="project" value="TreeGrafter"/>
</dbReference>
<evidence type="ECO:0000256" key="2">
    <source>
        <dbReference type="ARBA" id="ARBA00022723"/>
    </source>
</evidence>
<sequence length="360" mass="40173">MFPALHLSATGLCDRNTSRLAVESDRSFSQTALQSSPPSHPSREMRATMTSVSFGAIGANPMHPFPGIPFCAPNLGGSNGLNLTSPLFQYPASLYASQAADLKQISLTQYQAMNQATIAAEISKMKSPFVNRNYLELAMLVCNTFRGKLFPCSHCRYVTDRRNNLKRHISTMHQACDKVLECCGVKFSTKASLREHIMIFHHNGYSCPFCGRRFCRKALLKRHLSVHSGQKDYTCPHCDYATSHKSNLERHKRIHERIRLGEDLDIPEGSYEGLRKSPITVDTMPDTTMTSGNDDKDDFIDMDENDSDDDIDDDAFIAKHHPTALAPPKNTPKEHARVETITSSTVISEDDSSEVQSSEK</sequence>
<evidence type="ECO:0000313" key="12">
    <source>
        <dbReference type="Proteomes" id="UP001347796"/>
    </source>
</evidence>
<dbReference type="EMBL" id="JAZGQO010000001">
    <property type="protein sequence ID" value="KAK6196075.1"/>
    <property type="molecule type" value="Genomic_DNA"/>
</dbReference>
<dbReference type="GO" id="GO:0003700">
    <property type="term" value="F:DNA-binding transcription factor activity"/>
    <property type="evidence" value="ECO:0007669"/>
    <property type="project" value="TreeGrafter"/>
</dbReference>
<feature type="compositionally biased region" description="Polar residues" evidence="9">
    <location>
        <begin position="27"/>
        <end position="37"/>
    </location>
</feature>
<dbReference type="Gene3D" id="3.30.160.60">
    <property type="entry name" value="Classic Zinc Finger"/>
    <property type="match status" value="3"/>
</dbReference>
<accession>A0AAN8QB31</accession>
<keyword evidence="6" id="KW-0238">DNA-binding</keyword>
<dbReference type="SMART" id="SM00355">
    <property type="entry name" value="ZnF_C2H2"/>
    <property type="match status" value="4"/>
</dbReference>
<feature type="domain" description="C2H2-type" evidence="10">
    <location>
        <begin position="205"/>
        <end position="232"/>
    </location>
</feature>
<dbReference type="InterPro" id="IPR013087">
    <property type="entry name" value="Znf_C2H2_type"/>
</dbReference>
<feature type="region of interest" description="Disordered" evidence="9">
    <location>
        <begin position="27"/>
        <end position="46"/>
    </location>
</feature>